<evidence type="ECO:0000313" key="2">
    <source>
        <dbReference type="Proteomes" id="UP000658320"/>
    </source>
</evidence>
<accession>A0A918CJ99</accession>
<proteinExistence type="predicted"/>
<dbReference type="AlphaFoldDB" id="A0A918CJ99"/>
<dbReference type="EMBL" id="BMSX01000010">
    <property type="protein sequence ID" value="GGR23991.1"/>
    <property type="molecule type" value="Genomic_DNA"/>
</dbReference>
<comment type="caution">
    <text evidence="1">The sequence shown here is derived from an EMBL/GenBank/DDBJ whole genome shotgun (WGS) entry which is preliminary data.</text>
</comment>
<reference evidence="1" key="1">
    <citation type="journal article" date="2014" name="Int. J. Syst. Evol. Microbiol.">
        <title>Complete genome sequence of Corynebacterium casei LMG S-19264T (=DSM 44701T), isolated from a smear-ripened cheese.</title>
        <authorList>
            <consortium name="US DOE Joint Genome Institute (JGI-PGF)"/>
            <person name="Walter F."/>
            <person name="Albersmeier A."/>
            <person name="Kalinowski J."/>
            <person name="Ruckert C."/>
        </authorList>
    </citation>
    <scope>NUCLEOTIDE SEQUENCE</scope>
    <source>
        <strain evidence="1">JCM 4346</strain>
    </source>
</reference>
<dbReference type="Proteomes" id="UP000658320">
    <property type="component" value="Unassembled WGS sequence"/>
</dbReference>
<evidence type="ECO:0000313" key="1">
    <source>
        <dbReference type="EMBL" id="GGR23991.1"/>
    </source>
</evidence>
<dbReference type="InterPro" id="IPR046193">
    <property type="entry name" value="DUF6221"/>
</dbReference>
<dbReference type="Pfam" id="PF19730">
    <property type="entry name" value="DUF6221"/>
    <property type="match status" value="1"/>
</dbReference>
<keyword evidence="2" id="KW-1185">Reference proteome</keyword>
<sequence>MRRDDFEIMAEFLRGRLSQDETLARTVKTGKDEGLMRLRDRVLADVEAKRRLLDWVTEPPPLPEGEELSGWRAHAWGVLVGVAADWKVDRRSRVIYELVAAYEGHADFRDEWKLVDGQPEGEPVAHEGSR</sequence>
<reference evidence="1" key="2">
    <citation type="submission" date="2020-09" db="EMBL/GenBank/DDBJ databases">
        <authorList>
            <person name="Sun Q."/>
            <person name="Ohkuma M."/>
        </authorList>
    </citation>
    <scope>NUCLEOTIDE SEQUENCE</scope>
    <source>
        <strain evidence="1">JCM 4346</strain>
    </source>
</reference>
<protein>
    <submittedName>
        <fullName evidence="1">Uncharacterized protein</fullName>
    </submittedName>
</protein>
<organism evidence="1 2">
    <name type="scientific">Streptomyces aurantiogriseus</name>
    <dbReference type="NCBI Taxonomy" id="66870"/>
    <lineage>
        <taxon>Bacteria</taxon>
        <taxon>Bacillati</taxon>
        <taxon>Actinomycetota</taxon>
        <taxon>Actinomycetes</taxon>
        <taxon>Kitasatosporales</taxon>
        <taxon>Streptomycetaceae</taxon>
        <taxon>Streptomyces</taxon>
    </lineage>
</organism>
<name>A0A918CJ99_9ACTN</name>
<gene>
    <name evidence="1" type="ORF">GCM10010251_45080</name>
</gene>